<dbReference type="CDD" id="cd00156">
    <property type="entry name" value="REC"/>
    <property type="match status" value="1"/>
</dbReference>
<dbReference type="KEGG" id="dbr:Deba_0254"/>
<keyword evidence="2" id="KW-0067">ATP-binding</keyword>
<dbReference type="AlphaFoldDB" id="E1QGB9"/>
<dbReference type="Pfam" id="PF25601">
    <property type="entry name" value="AAA_lid_14"/>
    <property type="match status" value="1"/>
</dbReference>
<dbReference type="STRING" id="644282.Deba_0254"/>
<dbReference type="InterPro" id="IPR025943">
    <property type="entry name" value="Sigma_54_int_dom_ATP-bd_2"/>
</dbReference>
<dbReference type="Pfam" id="PF00158">
    <property type="entry name" value="Sigma54_activat"/>
    <property type="match status" value="1"/>
</dbReference>
<dbReference type="Gene3D" id="1.10.8.60">
    <property type="match status" value="1"/>
</dbReference>
<name>E1QGB9_DESB2</name>
<dbReference type="Proteomes" id="UP000009047">
    <property type="component" value="Chromosome"/>
</dbReference>
<reference evidence="6 7" key="1">
    <citation type="journal article" date="2010" name="Stand. Genomic Sci.">
        <title>Complete genome sequence of Desulfarculus baarsii type strain (2st14).</title>
        <authorList>
            <person name="Sun H."/>
            <person name="Spring S."/>
            <person name="Lapidus A."/>
            <person name="Davenport K."/>
            <person name="Del Rio T.G."/>
            <person name="Tice H."/>
            <person name="Nolan M."/>
            <person name="Copeland A."/>
            <person name="Cheng J.F."/>
            <person name="Lucas S."/>
            <person name="Tapia R."/>
            <person name="Goodwin L."/>
            <person name="Pitluck S."/>
            <person name="Ivanova N."/>
            <person name="Pagani I."/>
            <person name="Mavromatis K."/>
            <person name="Ovchinnikova G."/>
            <person name="Pati A."/>
            <person name="Chen A."/>
            <person name="Palaniappan K."/>
            <person name="Hauser L."/>
            <person name="Chang Y.J."/>
            <person name="Jeffries C.D."/>
            <person name="Detter J.C."/>
            <person name="Han C."/>
            <person name="Rohde M."/>
            <person name="Brambilla E."/>
            <person name="Goker M."/>
            <person name="Woyke T."/>
            <person name="Bristow J."/>
            <person name="Eisen J.A."/>
            <person name="Markowitz V."/>
            <person name="Hugenholtz P."/>
            <person name="Kyrpides N.C."/>
            <person name="Klenk H.P."/>
            <person name="Land M."/>
        </authorList>
    </citation>
    <scope>NUCLEOTIDE SEQUENCE [LARGE SCALE GENOMIC DNA]</scope>
    <source>
        <strain evidence="7">ATCC 33931 / DSM 2075 / LMG 7858 / VKM B-1802 / 2st14</strain>
    </source>
</reference>
<dbReference type="InterPro" id="IPR011006">
    <property type="entry name" value="CheY-like_superfamily"/>
</dbReference>
<dbReference type="InterPro" id="IPR058031">
    <property type="entry name" value="AAA_lid_NorR"/>
</dbReference>
<evidence type="ECO:0000256" key="1">
    <source>
        <dbReference type="ARBA" id="ARBA00022741"/>
    </source>
</evidence>
<dbReference type="InterPro" id="IPR001789">
    <property type="entry name" value="Sig_transdc_resp-reg_receiver"/>
</dbReference>
<dbReference type="PROSITE" id="PS00675">
    <property type="entry name" value="SIGMA54_INTERACT_1"/>
    <property type="match status" value="1"/>
</dbReference>
<dbReference type="OrthoDB" id="9763792at2"/>
<dbReference type="GO" id="GO:0005524">
    <property type="term" value="F:ATP binding"/>
    <property type="evidence" value="ECO:0007669"/>
    <property type="project" value="UniProtKB-KW"/>
</dbReference>
<evidence type="ECO:0000259" key="5">
    <source>
        <dbReference type="PROSITE" id="PS50110"/>
    </source>
</evidence>
<evidence type="ECO:0000313" key="6">
    <source>
        <dbReference type="EMBL" id="ADK83631.1"/>
    </source>
</evidence>
<dbReference type="FunFam" id="3.40.50.300:FF:000006">
    <property type="entry name" value="DNA-binding transcriptional regulator NtrC"/>
    <property type="match status" value="1"/>
</dbReference>
<dbReference type="SUPFAM" id="SSF52172">
    <property type="entry name" value="CheY-like"/>
    <property type="match status" value="1"/>
</dbReference>
<keyword evidence="3" id="KW-0597">Phosphoprotein</keyword>
<evidence type="ECO:0000259" key="4">
    <source>
        <dbReference type="PROSITE" id="PS50045"/>
    </source>
</evidence>
<feature type="domain" description="Response regulatory" evidence="5">
    <location>
        <begin position="3"/>
        <end position="117"/>
    </location>
</feature>
<dbReference type="InterPro" id="IPR027417">
    <property type="entry name" value="P-loop_NTPase"/>
</dbReference>
<dbReference type="RefSeq" id="WP_013257087.1">
    <property type="nucleotide sequence ID" value="NC_014365.1"/>
</dbReference>
<proteinExistence type="predicted"/>
<dbReference type="PROSITE" id="PS50045">
    <property type="entry name" value="SIGMA54_INTERACT_4"/>
    <property type="match status" value="1"/>
</dbReference>
<feature type="modified residue" description="4-aspartylphosphate" evidence="3">
    <location>
        <position position="52"/>
    </location>
</feature>
<evidence type="ECO:0000313" key="7">
    <source>
        <dbReference type="Proteomes" id="UP000009047"/>
    </source>
</evidence>
<protein>
    <submittedName>
        <fullName evidence="6">Two component, sigma54 specific, transcriptional regulator, Fis family</fullName>
    </submittedName>
</protein>
<dbReference type="HOGENOM" id="CLU_000445_0_3_7"/>
<dbReference type="PANTHER" id="PTHR32071:SF113">
    <property type="entry name" value="ALGINATE BIOSYNTHESIS TRANSCRIPTIONAL REGULATORY PROTEIN ALGB"/>
    <property type="match status" value="1"/>
</dbReference>
<dbReference type="PANTHER" id="PTHR32071">
    <property type="entry name" value="TRANSCRIPTIONAL REGULATORY PROTEIN"/>
    <property type="match status" value="1"/>
</dbReference>
<dbReference type="GO" id="GO:0006355">
    <property type="term" value="P:regulation of DNA-templated transcription"/>
    <property type="evidence" value="ECO:0007669"/>
    <property type="project" value="InterPro"/>
</dbReference>
<dbReference type="SMART" id="SM00382">
    <property type="entry name" value="AAA"/>
    <property type="match status" value="1"/>
</dbReference>
<dbReference type="Gene3D" id="3.40.50.2300">
    <property type="match status" value="1"/>
</dbReference>
<dbReference type="Pfam" id="PF00072">
    <property type="entry name" value="Response_reg"/>
    <property type="match status" value="1"/>
</dbReference>
<dbReference type="InterPro" id="IPR003593">
    <property type="entry name" value="AAA+_ATPase"/>
</dbReference>
<dbReference type="eggNOG" id="COG2204">
    <property type="taxonomic scope" value="Bacteria"/>
</dbReference>
<keyword evidence="7" id="KW-1185">Reference proteome</keyword>
<sequence length="473" mass="53011">MPRILVIDDDPAIGKLLFNHFEEMGYITHRVVTSEDALNIAAIEPYDVIFLDVRLPDGSGLDIIGQLKNTPGRPEVVIITGYGEPDGAELAITSGAWDYLEKPFKLKDVTLLLMRVIEHRERRQRNVSQNALKREGLVGQSPQIVNCLGQVFEAAQVDASVLLFGETGTGKELFARAIHNNSRRADKPFLAVDCAALPETLAESVLFGHERGAFTGAHASQEGMIAQANGGTLFLDEIGELSPAMQAKLLRVLQERVYRPVGGRRDLASDFRLVAATNRQLEIMAEEGRFRTDLLFRLRAFPIDLPPLRTRKEDIKDICDYHIGRLCGHYAIEAKGFSRDFFEAIEGYDWPGNVRELVGALEYAIGAAFAEPILCPHHLPKNLRAKIAKQTITHRNNAHAEQEGQQTQELLTLELRLPPFRQWRVDHINRMEREYLGALIAQSEGDLRQALELSELSRSRLYDLLAKHGMKLG</sequence>
<dbReference type="InterPro" id="IPR025662">
    <property type="entry name" value="Sigma_54_int_dom_ATP-bd_1"/>
</dbReference>
<accession>E1QGB9</accession>
<dbReference type="InterPro" id="IPR002078">
    <property type="entry name" value="Sigma_54_int"/>
</dbReference>
<gene>
    <name evidence="6" type="ordered locus">Deba_0254</name>
</gene>
<dbReference type="SMART" id="SM00448">
    <property type="entry name" value="REC"/>
    <property type="match status" value="1"/>
</dbReference>
<keyword evidence="1" id="KW-0547">Nucleotide-binding</keyword>
<feature type="domain" description="Sigma-54 factor interaction" evidence="4">
    <location>
        <begin position="137"/>
        <end position="366"/>
    </location>
</feature>
<dbReference type="GO" id="GO:0000160">
    <property type="term" value="P:phosphorelay signal transduction system"/>
    <property type="evidence" value="ECO:0007669"/>
    <property type="project" value="InterPro"/>
</dbReference>
<organism evidence="6 7">
    <name type="scientific">Desulfarculus baarsii (strain ATCC 33931 / DSM 2075 / LMG 7858 / VKM B-1802 / 2st14)</name>
    <dbReference type="NCBI Taxonomy" id="644282"/>
    <lineage>
        <taxon>Bacteria</taxon>
        <taxon>Pseudomonadati</taxon>
        <taxon>Thermodesulfobacteriota</taxon>
        <taxon>Desulfarculia</taxon>
        <taxon>Desulfarculales</taxon>
        <taxon>Desulfarculaceae</taxon>
        <taxon>Desulfarculus</taxon>
    </lineage>
</organism>
<dbReference type="CDD" id="cd00009">
    <property type="entry name" value="AAA"/>
    <property type="match status" value="1"/>
</dbReference>
<dbReference type="PROSITE" id="PS00676">
    <property type="entry name" value="SIGMA54_INTERACT_2"/>
    <property type="match status" value="1"/>
</dbReference>
<dbReference type="EMBL" id="CP002085">
    <property type="protein sequence ID" value="ADK83631.1"/>
    <property type="molecule type" value="Genomic_DNA"/>
</dbReference>
<evidence type="ECO:0000256" key="3">
    <source>
        <dbReference type="PROSITE-ProRule" id="PRU00169"/>
    </source>
</evidence>
<dbReference type="Gene3D" id="3.40.50.300">
    <property type="entry name" value="P-loop containing nucleotide triphosphate hydrolases"/>
    <property type="match status" value="1"/>
</dbReference>
<dbReference type="SUPFAM" id="SSF52540">
    <property type="entry name" value="P-loop containing nucleoside triphosphate hydrolases"/>
    <property type="match status" value="1"/>
</dbReference>
<evidence type="ECO:0000256" key="2">
    <source>
        <dbReference type="ARBA" id="ARBA00022840"/>
    </source>
</evidence>
<dbReference type="PROSITE" id="PS50110">
    <property type="entry name" value="RESPONSE_REGULATORY"/>
    <property type="match status" value="1"/>
</dbReference>